<dbReference type="RefSeq" id="WP_338754231.1">
    <property type="nucleotide sequence ID" value="NZ_CP147404.1"/>
</dbReference>
<dbReference type="EMBL" id="CP147404">
    <property type="protein sequence ID" value="WXB94496.1"/>
    <property type="molecule type" value="Genomic_DNA"/>
</dbReference>
<protein>
    <submittedName>
        <fullName evidence="1">Nucleoid-associated protein</fullName>
    </submittedName>
</protein>
<sequence>MTIAITQMIAHDIDLTKQTPSLASQVINLAGVPAVVLEFFTDHIATSLNARQVKASKFTEGNNFVQSQVINFASDISNTQEFIKISHSLTNELFRNMKTTSSTSHGALFFLMYTYQSGYYLAVMKMDPNQGIQIDKSDFSLKVQENMLPNPNDKLHKCAFIKLVDDFSDEEVHLHVLDRQQKAGEVSKYFMINFLGATEILNDKIMTDRVIKKLQEETLSIVPQKKALDFYVAVDKTFANGKNIDIDLDLEKLITPFVEEEKQRADFIEGFKTSLRSEYEDVSFQFKSEKDPTTVCYQSSDKKVKIEFPIEFFKTYITVDDSQKDKTIITISEIELKQKNK</sequence>
<organism evidence="1 2">
    <name type="scientific">Bacillus kandeliae</name>
    <dbReference type="NCBI Taxonomy" id="3129297"/>
    <lineage>
        <taxon>Bacteria</taxon>
        <taxon>Bacillati</taxon>
        <taxon>Bacillota</taxon>
        <taxon>Bacilli</taxon>
        <taxon>Bacillales</taxon>
        <taxon>Bacillaceae</taxon>
        <taxon>Bacillus</taxon>
    </lineage>
</organism>
<evidence type="ECO:0000313" key="2">
    <source>
        <dbReference type="Proteomes" id="UP001387364"/>
    </source>
</evidence>
<dbReference type="Proteomes" id="UP001387364">
    <property type="component" value="Chromosome"/>
</dbReference>
<dbReference type="InterPro" id="IPR007358">
    <property type="entry name" value="Nucleoid_associated_NdpA"/>
</dbReference>
<gene>
    <name evidence="1" type="ORF">WDJ61_07675</name>
</gene>
<evidence type="ECO:0000313" key="1">
    <source>
        <dbReference type="EMBL" id="WXB94496.1"/>
    </source>
</evidence>
<dbReference type="Pfam" id="PF04245">
    <property type="entry name" value="NA37"/>
    <property type="match status" value="1"/>
</dbReference>
<accession>A0ABZ2N9T8</accession>
<keyword evidence="2" id="KW-1185">Reference proteome</keyword>
<reference evidence="1 2" key="1">
    <citation type="submission" date="2024-02" db="EMBL/GenBank/DDBJ databases">
        <title>Seven novel Bacillus-like species.</title>
        <authorList>
            <person name="Liu G."/>
        </authorList>
    </citation>
    <scope>NUCLEOTIDE SEQUENCE [LARGE SCALE GENOMIC DNA]</scope>
    <source>
        <strain evidence="1 2">FJAT-52991</strain>
    </source>
</reference>
<name>A0ABZ2N9T8_9BACI</name>
<proteinExistence type="predicted"/>